<name>A0A7W9FJ78_9HYPH</name>
<dbReference type="Gene3D" id="3.30.930.10">
    <property type="entry name" value="Bira Bifunctional Protein, Domain 2"/>
    <property type="match status" value="1"/>
</dbReference>
<dbReference type="PROSITE" id="PS51733">
    <property type="entry name" value="BPL_LPL_CATALYTIC"/>
    <property type="match status" value="1"/>
</dbReference>
<dbReference type="InterPro" id="IPR045864">
    <property type="entry name" value="aa-tRNA-synth_II/BPL/LPL"/>
</dbReference>
<dbReference type="InterPro" id="IPR004143">
    <property type="entry name" value="BPL_LPL_catalytic"/>
</dbReference>
<comment type="caution">
    <text evidence="2">The sequence shown here is derived from an EMBL/GenBank/DDBJ whole genome shotgun (WGS) entry which is preliminary data.</text>
</comment>
<reference evidence="2 3" key="1">
    <citation type="submission" date="2020-08" db="EMBL/GenBank/DDBJ databases">
        <title>Genomic Encyclopedia of Type Strains, Phase IV (KMG-IV): sequencing the most valuable type-strain genomes for metagenomic binning, comparative biology and taxonomic classification.</title>
        <authorList>
            <person name="Goeker M."/>
        </authorList>
    </citation>
    <scope>NUCLEOTIDE SEQUENCE [LARGE SCALE GENOMIC DNA]</scope>
    <source>
        <strain evidence="2 3">DSM 16268</strain>
    </source>
</reference>
<dbReference type="AlphaFoldDB" id="A0A7W9FJ78"/>
<keyword evidence="2" id="KW-0436">Ligase</keyword>
<sequence>MTAVDLLPDPATTLAATAGAPFRFEAFDSLGAGLEAQQDLARAIGLDGGPVLLAWTAPRGLIVGRADTRLPHFEAAVARLAAEGWSVIVRRAGGSACPASAGTLQIALARAVGPRATIDGTYQELVDLLGRLFAGYGLAAEVGEKPDAFCPGRYDMSVGGRKLVGIAQHWRQIAGRATATTAATLLVEEDGAALSRIVDLFYETAGGTLRCAPEAVGSLRAALPATSLSGAALLVDIAARLEALTAG</sequence>
<feature type="domain" description="BPL/LPL catalytic" evidence="1">
    <location>
        <begin position="46"/>
        <end position="235"/>
    </location>
</feature>
<gene>
    <name evidence="2" type="ORF">GGQ63_000344</name>
</gene>
<protein>
    <submittedName>
        <fullName evidence="2">Lipoate-protein ligase A</fullName>
    </submittedName>
</protein>
<organism evidence="2 3">
    <name type="scientific">Prosthecomicrobium pneumaticum</name>
    <dbReference type="NCBI Taxonomy" id="81895"/>
    <lineage>
        <taxon>Bacteria</taxon>
        <taxon>Pseudomonadati</taxon>
        <taxon>Pseudomonadota</taxon>
        <taxon>Alphaproteobacteria</taxon>
        <taxon>Hyphomicrobiales</taxon>
        <taxon>Kaistiaceae</taxon>
        <taxon>Prosthecomicrobium</taxon>
    </lineage>
</organism>
<evidence type="ECO:0000313" key="3">
    <source>
        <dbReference type="Proteomes" id="UP000523821"/>
    </source>
</evidence>
<dbReference type="RefSeq" id="WP_183851867.1">
    <property type="nucleotide sequence ID" value="NZ_JACHOO010000001.1"/>
</dbReference>
<keyword evidence="3" id="KW-1185">Reference proteome</keyword>
<dbReference type="EMBL" id="JACHOO010000001">
    <property type="protein sequence ID" value="MBB5751301.1"/>
    <property type="molecule type" value="Genomic_DNA"/>
</dbReference>
<evidence type="ECO:0000259" key="1">
    <source>
        <dbReference type="PROSITE" id="PS51733"/>
    </source>
</evidence>
<dbReference type="GO" id="GO:0016874">
    <property type="term" value="F:ligase activity"/>
    <property type="evidence" value="ECO:0007669"/>
    <property type="project" value="UniProtKB-KW"/>
</dbReference>
<accession>A0A7W9FJ78</accession>
<dbReference type="Pfam" id="PF21948">
    <property type="entry name" value="LplA-B_cat"/>
    <property type="match status" value="1"/>
</dbReference>
<dbReference type="SUPFAM" id="SSF55681">
    <property type="entry name" value="Class II aaRS and biotin synthetases"/>
    <property type="match status" value="1"/>
</dbReference>
<proteinExistence type="predicted"/>
<dbReference type="Proteomes" id="UP000523821">
    <property type="component" value="Unassembled WGS sequence"/>
</dbReference>
<evidence type="ECO:0000313" key="2">
    <source>
        <dbReference type="EMBL" id="MBB5751301.1"/>
    </source>
</evidence>